<dbReference type="PANTHER" id="PTHR32183">
    <property type="match status" value="1"/>
</dbReference>
<dbReference type="SUPFAM" id="SSF53335">
    <property type="entry name" value="S-adenosyl-L-methionine-dependent methyltransferases"/>
    <property type="match status" value="1"/>
</dbReference>
<evidence type="ECO:0000256" key="1">
    <source>
        <dbReference type="ARBA" id="ARBA00022553"/>
    </source>
</evidence>
<keyword evidence="4" id="KW-0949">S-adenosyl-L-methionine</keyword>
<dbReference type="InterPro" id="IPR029063">
    <property type="entry name" value="SAM-dependent_MTases_sf"/>
</dbReference>
<sequence>MDLNKTYWQQRYLEGRTGWDLGAASPPIQAYIDQLGRTDQRILVPGAGRGFEAEYLYRKGFANFTVLDIAPFPLKQLADRLPPEFPAERLVEGDFFEYSGGPFDLILEHTFFCALPLQDRTRYAEKMAELLRPGGILAGLLFDFPLTPDGPPFGGSPEEYKTLFAPAFSIRVLERARNSIPPRAGRELFFIFEKK</sequence>
<protein>
    <submittedName>
        <fullName evidence="5">TPMT family class I SAM-dependent methyltransferase</fullName>
    </submittedName>
</protein>
<dbReference type="Gene3D" id="3.40.50.150">
    <property type="entry name" value="Vaccinia Virus protein VP39"/>
    <property type="match status" value="1"/>
</dbReference>
<gene>
    <name evidence="5" type="ORF">NG653_03370</name>
</gene>
<reference evidence="5 6" key="1">
    <citation type="submission" date="2022-06" db="EMBL/GenBank/DDBJ databases">
        <authorList>
            <person name="Xuan X."/>
        </authorList>
    </citation>
    <scope>NUCLEOTIDE SEQUENCE [LARGE SCALE GENOMIC DNA]</scope>
    <source>
        <strain evidence="5 6">2V75</strain>
    </source>
</reference>
<evidence type="ECO:0000256" key="2">
    <source>
        <dbReference type="ARBA" id="ARBA00022603"/>
    </source>
</evidence>
<keyword evidence="2 5" id="KW-0489">Methyltransferase</keyword>
<comment type="caution">
    <text evidence="5">The sequence shown here is derived from an EMBL/GenBank/DDBJ whole genome shotgun (WGS) entry which is preliminary data.</text>
</comment>
<keyword evidence="6" id="KW-1185">Reference proteome</keyword>
<evidence type="ECO:0000313" key="5">
    <source>
        <dbReference type="EMBL" id="MCO5723882.1"/>
    </source>
</evidence>
<evidence type="ECO:0000313" key="6">
    <source>
        <dbReference type="Proteomes" id="UP001206312"/>
    </source>
</evidence>
<dbReference type="InterPro" id="IPR008854">
    <property type="entry name" value="TPMT"/>
</dbReference>
<evidence type="ECO:0000256" key="3">
    <source>
        <dbReference type="ARBA" id="ARBA00022679"/>
    </source>
</evidence>
<dbReference type="PROSITE" id="PS51585">
    <property type="entry name" value="SAM_MT_TPMT"/>
    <property type="match status" value="1"/>
</dbReference>
<dbReference type="Proteomes" id="UP001206312">
    <property type="component" value="Unassembled WGS sequence"/>
</dbReference>
<evidence type="ECO:0000256" key="4">
    <source>
        <dbReference type="ARBA" id="ARBA00022691"/>
    </source>
</evidence>
<organism evidence="5 6">
    <name type="scientific">Robiginitalea marina</name>
    <dbReference type="NCBI Taxonomy" id="2954105"/>
    <lineage>
        <taxon>Bacteria</taxon>
        <taxon>Pseudomonadati</taxon>
        <taxon>Bacteroidota</taxon>
        <taxon>Flavobacteriia</taxon>
        <taxon>Flavobacteriales</taxon>
        <taxon>Flavobacteriaceae</taxon>
        <taxon>Robiginitalea</taxon>
    </lineage>
</organism>
<dbReference type="GO" id="GO:0032259">
    <property type="term" value="P:methylation"/>
    <property type="evidence" value="ECO:0007669"/>
    <property type="project" value="UniProtKB-KW"/>
</dbReference>
<proteinExistence type="predicted"/>
<accession>A0ABT1AWA9</accession>
<dbReference type="EMBL" id="JAMXIB010000002">
    <property type="protein sequence ID" value="MCO5723882.1"/>
    <property type="molecule type" value="Genomic_DNA"/>
</dbReference>
<name>A0ABT1AWA9_9FLAO</name>
<dbReference type="CDD" id="cd02440">
    <property type="entry name" value="AdoMet_MTases"/>
    <property type="match status" value="1"/>
</dbReference>
<dbReference type="RefSeq" id="WP_252740257.1">
    <property type="nucleotide sequence ID" value="NZ_JAMXIB010000002.1"/>
</dbReference>
<dbReference type="Pfam" id="PF05724">
    <property type="entry name" value="TPMT"/>
    <property type="match status" value="1"/>
</dbReference>
<keyword evidence="3" id="KW-0808">Transferase</keyword>
<keyword evidence="1" id="KW-0597">Phosphoprotein</keyword>
<dbReference type="GO" id="GO:0008168">
    <property type="term" value="F:methyltransferase activity"/>
    <property type="evidence" value="ECO:0007669"/>
    <property type="project" value="UniProtKB-KW"/>
</dbReference>
<dbReference type="PANTHER" id="PTHR32183:SF6">
    <property type="entry name" value="CYSTEINE SULFINATE DESULFINASE_CYSTEINE DESULFURASE AND RELATED ENZYMES"/>
    <property type="match status" value="1"/>
</dbReference>